<evidence type="ECO:0000313" key="1">
    <source>
        <dbReference type="EMBL" id="MBJ6359970.1"/>
    </source>
</evidence>
<accession>A0A934IZK9</accession>
<proteinExistence type="predicted"/>
<name>A0A934IZK9_9BACL</name>
<protein>
    <submittedName>
        <fullName evidence="1">Uncharacterized protein</fullName>
    </submittedName>
</protein>
<sequence length="89" mass="10201">MNNCVIFIVVNNKQLDMVLKGMLGQYEQFGVHSFCWKYWRKFDKSGSATSLGTVKGWLGGNPMQLGRDTRYVINREEEDSLTMGFEAAR</sequence>
<organism evidence="1 2">
    <name type="scientific">Paenibacillus roseus</name>
    <dbReference type="NCBI Taxonomy" id="2798579"/>
    <lineage>
        <taxon>Bacteria</taxon>
        <taxon>Bacillati</taxon>
        <taxon>Bacillota</taxon>
        <taxon>Bacilli</taxon>
        <taxon>Bacillales</taxon>
        <taxon>Paenibacillaceae</taxon>
        <taxon>Paenibacillus</taxon>
    </lineage>
</organism>
<comment type="caution">
    <text evidence="1">The sequence shown here is derived from an EMBL/GenBank/DDBJ whole genome shotgun (WGS) entry which is preliminary data.</text>
</comment>
<gene>
    <name evidence="1" type="ORF">JFN88_01365</name>
</gene>
<reference evidence="1" key="1">
    <citation type="submission" date="2020-12" db="EMBL/GenBank/DDBJ databases">
        <authorList>
            <person name="Huq M.A."/>
        </authorList>
    </citation>
    <scope>NUCLEOTIDE SEQUENCE</scope>
    <source>
        <strain evidence="1">MAHUQ-46</strain>
    </source>
</reference>
<dbReference type="AlphaFoldDB" id="A0A934IZK9"/>
<dbReference type="Proteomes" id="UP000640274">
    <property type="component" value="Unassembled WGS sequence"/>
</dbReference>
<evidence type="ECO:0000313" key="2">
    <source>
        <dbReference type="Proteomes" id="UP000640274"/>
    </source>
</evidence>
<dbReference type="RefSeq" id="WP_199017495.1">
    <property type="nucleotide sequence ID" value="NZ_JAELUP010000003.1"/>
</dbReference>
<keyword evidence="2" id="KW-1185">Reference proteome</keyword>
<dbReference type="EMBL" id="JAELUP010000003">
    <property type="protein sequence ID" value="MBJ6359970.1"/>
    <property type="molecule type" value="Genomic_DNA"/>
</dbReference>